<feature type="domain" description="Tr-type G" evidence="5">
    <location>
        <begin position="150"/>
        <end position="363"/>
    </location>
</feature>
<dbReference type="SUPFAM" id="SSF50465">
    <property type="entry name" value="EF-Tu/eEF-1alpha/eIF2-gamma C-terminal domain"/>
    <property type="match status" value="1"/>
</dbReference>
<dbReference type="Gene3D" id="2.40.30.10">
    <property type="entry name" value="Translation factors"/>
    <property type="match status" value="1"/>
</dbReference>
<sequence length="567" mass="63678">MAVFRSQSRKRSHSRPKPSSTISRIPSNGELKLPPERENDNVEYKSKLINPNAKRLQHLCTQMKWRLQQGDGEAIYEIGVEDDGRMTGLENDEMSISMQTLCTMAQSVGAVLIILKDQCVYGKPGEAGSRRVIEALIRKLPDDQQFSDLRVAILGNASAGKSTLCGVLTQGVLDNGNGKCRLNLLRYMHEVRTGKTSSVNLDAFGFDKAGNVLNYSENSLEEIVKHSTKLITLIDLAGDRKYMKTTIYGVSGYTPHYCALLVNARIGWTQMSQEHFELAKAFNVPVFIIVTKVDLVTEQRLQRIFQQIQAVVKRSHPNLLVQKVDDEEMAEKAAQDLMNNKTVPLIQISSVNGTGLQTLLTFFRRLPARISRRRAASEAEPPSTLFHVDEIFRVCEVGWVVYGLMAEGSVKENDWVQIGPDSQDQFHFGQVKSLRRNKQPVWTVNAGETASLAVSFEKTGAENWLRKGMVLMNHDATPRCCRRFVARFCLLSHPVDELCIGFQGTVYIRSLRRTVTIVDFSSESLKCGEPTDVTFEFYGGPSYVREGEHVFFRERTTKGVGQVLSIM</sequence>
<proteinExistence type="inferred from homology"/>
<dbReference type="InterPro" id="IPR000795">
    <property type="entry name" value="T_Tr_GTP-bd_dom"/>
</dbReference>
<evidence type="ECO:0000256" key="1">
    <source>
        <dbReference type="ARBA" id="ARBA00007249"/>
    </source>
</evidence>
<evidence type="ECO:0000313" key="8">
    <source>
        <dbReference type="Proteomes" id="UP000659654"/>
    </source>
</evidence>
<evidence type="ECO:0000313" key="6">
    <source>
        <dbReference type="EMBL" id="CAD5233126.1"/>
    </source>
</evidence>
<dbReference type="OrthoDB" id="248233at2759"/>
<dbReference type="Proteomes" id="UP000659654">
    <property type="component" value="Unassembled WGS sequence"/>
</dbReference>
<keyword evidence="2" id="KW-0547">Nucleotide-binding</keyword>
<reference evidence="9" key="1">
    <citation type="submission" date="2016-11" db="UniProtKB">
        <authorList>
            <consortium name="WormBaseParasite"/>
        </authorList>
    </citation>
    <scope>IDENTIFICATION</scope>
</reference>
<gene>
    <name evidence="6" type="ORF">BXYJ_LOCUS13217</name>
</gene>
<organism evidence="7 9">
    <name type="scientific">Bursaphelenchus xylophilus</name>
    <name type="common">Pinewood nematode worm</name>
    <name type="synonym">Aphelenchoides xylophilus</name>
    <dbReference type="NCBI Taxonomy" id="6326"/>
    <lineage>
        <taxon>Eukaryota</taxon>
        <taxon>Metazoa</taxon>
        <taxon>Ecdysozoa</taxon>
        <taxon>Nematoda</taxon>
        <taxon>Chromadorea</taxon>
        <taxon>Rhabditida</taxon>
        <taxon>Tylenchina</taxon>
        <taxon>Tylenchomorpha</taxon>
        <taxon>Aphelenchoidea</taxon>
        <taxon>Aphelenchoididae</taxon>
        <taxon>Bursaphelenchus</taxon>
    </lineage>
</organism>
<dbReference type="PANTHER" id="PTHR43721:SF3">
    <property type="entry name" value="GTP-BINDING PROTEIN 2"/>
    <property type="match status" value="1"/>
</dbReference>
<dbReference type="GO" id="GO:0003746">
    <property type="term" value="F:translation elongation factor activity"/>
    <property type="evidence" value="ECO:0007669"/>
    <property type="project" value="TreeGrafter"/>
</dbReference>
<dbReference type="InterPro" id="IPR027417">
    <property type="entry name" value="P-loop_NTPase"/>
</dbReference>
<dbReference type="WBParaSite" id="BXY_0552800.1">
    <property type="protein sequence ID" value="BXY_0552800.1"/>
    <property type="gene ID" value="BXY_0552800"/>
</dbReference>
<evidence type="ECO:0000313" key="9">
    <source>
        <dbReference type="WBParaSite" id="BXY_0552800.1"/>
    </source>
</evidence>
<name>A0A1I7RXR1_BURXY</name>
<dbReference type="InterPro" id="IPR009000">
    <property type="entry name" value="Transl_B-barrel_sf"/>
</dbReference>
<accession>A0A1I7RXR1</accession>
<dbReference type="Proteomes" id="UP000095284">
    <property type="component" value="Unplaced"/>
</dbReference>
<dbReference type="Gene3D" id="3.40.50.300">
    <property type="entry name" value="P-loop containing nucleotide triphosphate hydrolases"/>
    <property type="match status" value="1"/>
</dbReference>
<dbReference type="InterPro" id="IPR050055">
    <property type="entry name" value="EF-Tu_GTPase"/>
</dbReference>
<reference evidence="6" key="2">
    <citation type="submission" date="2020-09" db="EMBL/GenBank/DDBJ databases">
        <authorList>
            <person name="Kikuchi T."/>
        </authorList>
    </citation>
    <scope>NUCLEOTIDE SEQUENCE</scope>
    <source>
        <strain evidence="6">Ka4C1</strain>
    </source>
</reference>
<dbReference type="GO" id="GO:0003924">
    <property type="term" value="F:GTPase activity"/>
    <property type="evidence" value="ECO:0007669"/>
    <property type="project" value="InterPro"/>
</dbReference>
<keyword evidence="8" id="KW-1185">Reference proteome</keyword>
<protein>
    <submittedName>
        <fullName evidence="6">(pine wood nematode) hypothetical protein</fullName>
    </submittedName>
    <submittedName>
        <fullName evidence="9">Tr-type G domain-containing protein</fullName>
    </submittedName>
</protein>
<dbReference type="EMBL" id="CAJFDI010000005">
    <property type="protein sequence ID" value="CAD5233126.1"/>
    <property type="molecule type" value="Genomic_DNA"/>
</dbReference>
<dbReference type="SMR" id="A0A1I7RXR1"/>
<dbReference type="SUPFAM" id="SSF50447">
    <property type="entry name" value="Translation proteins"/>
    <property type="match status" value="1"/>
</dbReference>
<comment type="similarity">
    <text evidence="1">Belongs to the TRAFAC class translation factor GTPase superfamily. Classic translation factor GTPase family. EF-Tu/EF-1A subfamily.</text>
</comment>
<dbReference type="SUPFAM" id="SSF52540">
    <property type="entry name" value="P-loop containing nucleoside triphosphate hydrolases"/>
    <property type="match status" value="1"/>
</dbReference>
<feature type="compositionally biased region" description="Basic residues" evidence="4">
    <location>
        <begin position="7"/>
        <end position="16"/>
    </location>
</feature>
<dbReference type="EMBL" id="CAJFCV020000005">
    <property type="protein sequence ID" value="CAG9126669.1"/>
    <property type="molecule type" value="Genomic_DNA"/>
</dbReference>
<dbReference type="Pfam" id="PF00009">
    <property type="entry name" value="GTP_EFTU"/>
    <property type="match status" value="1"/>
</dbReference>
<dbReference type="AlphaFoldDB" id="A0A1I7RXR1"/>
<dbReference type="PANTHER" id="PTHR43721">
    <property type="entry name" value="ELONGATION FACTOR TU-RELATED"/>
    <property type="match status" value="1"/>
</dbReference>
<evidence type="ECO:0000256" key="4">
    <source>
        <dbReference type="SAM" id="MobiDB-lite"/>
    </source>
</evidence>
<evidence type="ECO:0000256" key="3">
    <source>
        <dbReference type="ARBA" id="ARBA00023134"/>
    </source>
</evidence>
<dbReference type="GO" id="GO:0005525">
    <property type="term" value="F:GTP binding"/>
    <property type="evidence" value="ECO:0007669"/>
    <property type="project" value="UniProtKB-KW"/>
</dbReference>
<keyword evidence="3" id="KW-0342">GTP-binding</keyword>
<dbReference type="InterPro" id="IPR009001">
    <property type="entry name" value="Transl_elong_EF1A/Init_IF2_C"/>
</dbReference>
<dbReference type="eggNOG" id="KOG1143">
    <property type="taxonomic scope" value="Eukaryota"/>
</dbReference>
<dbReference type="Proteomes" id="UP000582659">
    <property type="component" value="Unassembled WGS sequence"/>
</dbReference>
<feature type="region of interest" description="Disordered" evidence="4">
    <location>
        <begin position="1"/>
        <end position="39"/>
    </location>
</feature>
<evidence type="ECO:0000259" key="5">
    <source>
        <dbReference type="Pfam" id="PF00009"/>
    </source>
</evidence>
<evidence type="ECO:0000313" key="7">
    <source>
        <dbReference type="Proteomes" id="UP000095284"/>
    </source>
</evidence>
<evidence type="ECO:0000256" key="2">
    <source>
        <dbReference type="ARBA" id="ARBA00022741"/>
    </source>
</evidence>